<dbReference type="SUPFAM" id="SSF52540">
    <property type="entry name" value="P-loop containing nucleoside triphosphate hydrolases"/>
    <property type="match status" value="1"/>
</dbReference>
<dbReference type="KEGG" id="tvl:FAZ95_18015"/>
<keyword evidence="8 23" id="KW-0418">Kinase</keyword>
<evidence type="ECO:0000256" key="19">
    <source>
        <dbReference type="SAM" id="Phobius"/>
    </source>
</evidence>
<dbReference type="Pfam" id="PF02706">
    <property type="entry name" value="Wzz"/>
    <property type="match status" value="1"/>
</dbReference>
<dbReference type="PANTHER" id="PTHR32309">
    <property type="entry name" value="TYROSINE-PROTEIN KINASE"/>
    <property type="match status" value="1"/>
</dbReference>
<evidence type="ECO:0000256" key="17">
    <source>
        <dbReference type="ARBA" id="ARBA00081049"/>
    </source>
</evidence>
<keyword evidence="11 19" id="KW-0472">Membrane</keyword>
<dbReference type="GO" id="GO:0000271">
    <property type="term" value="P:polysaccharide biosynthetic process"/>
    <property type="evidence" value="ECO:0007669"/>
    <property type="project" value="UniProtKB-KW"/>
</dbReference>
<dbReference type="GO" id="GO:0005524">
    <property type="term" value="F:ATP binding"/>
    <property type="evidence" value="ECO:0007669"/>
    <property type="project" value="UniProtKB-KW"/>
</dbReference>
<dbReference type="Gene3D" id="1.10.287.1490">
    <property type="match status" value="1"/>
</dbReference>
<evidence type="ECO:0000256" key="7">
    <source>
        <dbReference type="ARBA" id="ARBA00022741"/>
    </source>
</evidence>
<name>A0A4P8IP97_9BURK</name>
<dbReference type="InterPro" id="IPR050445">
    <property type="entry name" value="Bact_polysacc_biosynth/exp"/>
</dbReference>
<evidence type="ECO:0000256" key="10">
    <source>
        <dbReference type="ARBA" id="ARBA00022989"/>
    </source>
</evidence>
<evidence type="ECO:0000256" key="9">
    <source>
        <dbReference type="ARBA" id="ARBA00022840"/>
    </source>
</evidence>
<evidence type="ECO:0000313" key="23">
    <source>
        <dbReference type="EMBL" id="QCP50878.1"/>
    </source>
</evidence>
<evidence type="ECO:0000256" key="3">
    <source>
        <dbReference type="ARBA" id="ARBA00022475"/>
    </source>
</evidence>
<keyword evidence="5 23" id="KW-0808">Transferase</keyword>
<keyword evidence="9" id="KW-0067">ATP-binding</keyword>
<evidence type="ECO:0000256" key="4">
    <source>
        <dbReference type="ARBA" id="ARBA00022519"/>
    </source>
</evidence>
<dbReference type="CDD" id="cd05387">
    <property type="entry name" value="BY-kinase"/>
    <property type="match status" value="1"/>
</dbReference>
<evidence type="ECO:0000256" key="5">
    <source>
        <dbReference type="ARBA" id="ARBA00022679"/>
    </source>
</evidence>
<feature type="domain" description="AAA" evidence="21">
    <location>
        <begin position="562"/>
        <end position="678"/>
    </location>
</feature>
<dbReference type="Proteomes" id="UP000298656">
    <property type="component" value="Chromosome 1"/>
</dbReference>
<evidence type="ECO:0000256" key="12">
    <source>
        <dbReference type="ARBA" id="ARBA00023137"/>
    </source>
</evidence>
<dbReference type="InterPro" id="IPR027417">
    <property type="entry name" value="P-loop_NTPase"/>
</dbReference>
<dbReference type="SUPFAM" id="SSF57997">
    <property type="entry name" value="Tropomyosin"/>
    <property type="match status" value="1"/>
</dbReference>
<evidence type="ECO:0000256" key="6">
    <source>
        <dbReference type="ARBA" id="ARBA00022692"/>
    </source>
</evidence>
<proteinExistence type="inferred from homology"/>
<evidence type="ECO:0000256" key="2">
    <source>
        <dbReference type="ARBA" id="ARBA00008883"/>
    </source>
</evidence>
<keyword evidence="24" id="KW-1185">Reference proteome</keyword>
<dbReference type="Pfam" id="PF13807">
    <property type="entry name" value="GNVR"/>
    <property type="match status" value="1"/>
</dbReference>
<dbReference type="Gene3D" id="3.40.50.300">
    <property type="entry name" value="P-loop containing nucleotide triphosphate hydrolases"/>
    <property type="match status" value="1"/>
</dbReference>
<reference evidence="23 24" key="1">
    <citation type="submission" date="2019-05" db="EMBL/GenBank/DDBJ databases">
        <title>Burkholderia sp. DHOD12, isolated from subtropical forest soil.</title>
        <authorList>
            <person name="Gao Z.-H."/>
            <person name="Qiu L.-H."/>
        </authorList>
    </citation>
    <scope>NUCLEOTIDE SEQUENCE [LARGE SCALE GENOMIC DNA]</scope>
    <source>
        <strain evidence="23 24">DHOD12</strain>
    </source>
</reference>
<feature type="domain" description="Polysaccharide chain length determinant N-terminal" evidence="20">
    <location>
        <begin position="16"/>
        <end position="112"/>
    </location>
</feature>
<organism evidence="23 24">
    <name type="scientific">Trinickia violacea</name>
    <dbReference type="NCBI Taxonomy" id="2571746"/>
    <lineage>
        <taxon>Bacteria</taxon>
        <taxon>Pseudomonadati</taxon>
        <taxon>Pseudomonadota</taxon>
        <taxon>Betaproteobacteria</taxon>
        <taxon>Burkholderiales</taxon>
        <taxon>Burkholderiaceae</taxon>
        <taxon>Trinickia</taxon>
    </lineage>
</organism>
<dbReference type="Pfam" id="PF23607">
    <property type="entry name" value="WZC_N"/>
    <property type="match status" value="1"/>
</dbReference>
<protein>
    <recommendedName>
        <fullName evidence="16">Putative tyrosine-protein kinase EpsB</fullName>
    </recommendedName>
    <alternativeName>
        <fullName evidence="17">EPS I polysaccharide export protein EpsB</fullName>
    </alternativeName>
</protein>
<evidence type="ECO:0000256" key="11">
    <source>
        <dbReference type="ARBA" id="ARBA00023136"/>
    </source>
</evidence>
<keyword evidence="7" id="KW-0547">Nucleotide-binding</keyword>
<evidence type="ECO:0000256" key="18">
    <source>
        <dbReference type="SAM" id="Coils"/>
    </source>
</evidence>
<evidence type="ECO:0000256" key="13">
    <source>
        <dbReference type="ARBA" id="ARBA00023169"/>
    </source>
</evidence>
<feature type="coiled-coil region" evidence="18">
    <location>
        <begin position="290"/>
        <end position="361"/>
    </location>
</feature>
<dbReference type="AlphaFoldDB" id="A0A4P8IP97"/>
<feature type="transmembrane region" description="Helical" evidence="19">
    <location>
        <begin position="34"/>
        <end position="56"/>
    </location>
</feature>
<dbReference type="NCBIfam" id="TIGR01007">
    <property type="entry name" value="eps_fam"/>
    <property type="match status" value="1"/>
</dbReference>
<dbReference type="OrthoDB" id="9808257at2"/>
<evidence type="ECO:0000256" key="8">
    <source>
        <dbReference type="ARBA" id="ARBA00022777"/>
    </source>
</evidence>
<comment type="function">
    <text evidence="15">Probably involved in polymerization and/or export of exopolysaccharide EPS I which functions as a virulence factor. May be involved in an ATP-dependent process in the pathway for EPS I production, possibly export of the trimeric repeat units across the inner membrane or their polymerization.</text>
</comment>
<dbReference type="InterPro" id="IPR025669">
    <property type="entry name" value="AAA_dom"/>
</dbReference>
<keyword evidence="10 19" id="KW-1133">Transmembrane helix</keyword>
<dbReference type="GO" id="GO:0042802">
    <property type="term" value="F:identical protein binding"/>
    <property type="evidence" value="ECO:0007669"/>
    <property type="project" value="UniProtKB-ARBA"/>
</dbReference>
<dbReference type="PANTHER" id="PTHR32309:SF32">
    <property type="entry name" value="TYROSINE-PROTEIN KINASE ETK-RELATED"/>
    <property type="match status" value="1"/>
</dbReference>
<evidence type="ECO:0000256" key="15">
    <source>
        <dbReference type="ARBA" id="ARBA00054296"/>
    </source>
</evidence>
<accession>A0A4P8IP97</accession>
<sequence>MAMNFDNRYTDVAAGDELRLADYLAAIAASWRTILFITLAVLTLGLAYAFLAPAVYKADVMIQVEDSNNENNNNNNRQQIEPLAGMFATKATTAAEIELLKSRLVTEETVKRLHLDISASPKALPLVGGFVGDLVNGRWGFTLPPFMNLAGYAWGNETISVSRFDTPSDLYGKKFTVTAGPNGAFTLNNSDGIAIASGKVGQDVTGTTSAGPVTVHVDQISGRPGTQFELQRFSTLDTVQRLQKAMLVQEMTLQSGIISVSLEGSDPKLTANIVNNVARQFIQQDVDRRSAEAEHTLAFLDQQLPQLRKELDNAEQRYNTFRNNHGTVDLSEESRLLLQQIVANKTKLADLQQQRAELSQRFTANHPAVAALDAQIAELQGQQGDMTKNVATLPDTEQTALRLLRDVRVDTELYTNLLNSAQQLRIVKAGQVGNVRVVDFAETPDQPVWPKRFLVVIFSLGGGLFVGVVVAFIRKSLYGGVERPDEIENALGVPVFAVVPRSGQQLRLQQNVMMRRQGLHVLAAQAPQDVAVEGVRSLRTSLQLSLDHARNNIVMVTGSRPDAGKSFLSVNLAALVASAGKRVLVIDGDMRRGEVHSHFGVRHQPGLSDVLRGGDAGPVIQHDVLPGLDVLAKGSLPTHPSELLMSDRFREMLDDLKSKYDLVIIDTPPVLAVTDSTVIGKHAGTTLLVVRYGRHPIGEISETVKRLQTGGVNLKGVLLTDVPQATPLIGGAYRGGYYGYDSIAEQ</sequence>
<keyword evidence="18" id="KW-0175">Coiled coil</keyword>
<dbReference type="InterPro" id="IPR005702">
    <property type="entry name" value="Wzc-like_C"/>
</dbReference>
<dbReference type="InterPro" id="IPR005700">
    <property type="entry name" value="EPS_ExoP-like"/>
</dbReference>
<comment type="subcellular location">
    <subcellularLocation>
        <location evidence="1">Cell inner membrane</location>
        <topology evidence="1">Multi-pass membrane protein</topology>
    </subcellularLocation>
</comment>
<dbReference type="NCBIfam" id="TIGR01005">
    <property type="entry name" value="eps_transp_fam"/>
    <property type="match status" value="1"/>
</dbReference>
<dbReference type="RefSeq" id="WP_137333688.1">
    <property type="nucleotide sequence ID" value="NZ_CP040077.1"/>
</dbReference>
<dbReference type="GO" id="GO:0004713">
    <property type="term" value="F:protein tyrosine kinase activity"/>
    <property type="evidence" value="ECO:0007669"/>
    <property type="project" value="UniProtKB-KW"/>
</dbReference>
<evidence type="ECO:0000256" key="14">
    <source>
        <dbReference type="ARBA" id="ARBA00053015"/>
    </source>
</evidence>
<keyword evidence="3" id="KW-1003">Cell membrane</keyword>
<keyword evidence="4" id="KW-0997">Cell inner membrane</keyword>
<keyword evidence="12" id="KW-0829">Tyrosine-protein kinase</keyword>
<evidence type="ECO:0000259" key="20">
    <source>
        <dbReference type="Pfam" id="PF02706"/>
    </source>
</evidence>
<keyword evidence="6 19" id="KW-0812">Transmembrane</keyword>
<dbReference type="InterPro" id="IPR003856">
    <property type="entry name" value="LPS_length_determ_N"/>
</dbReference>
<feature type="transmembrane region" description="Helical" evidence="19">
    <location>
        <begin position="453"/>
        <end position="473"/>
    </location>
</feature>
<evidence type="ECO:0000313" key="24">
    <source>
        <dbReference type="Proteomes" id="UP000298656"/>
    </source>
</evidence>
<gene>
    <name evidence="23" type="ORF">FAZ95_18015</name>
</gene>
<dbReference type="Pfam" id="PF13614">
    <property type="entry name" value="AAA_31"/>
    <property type="match status" value="1"/>
</dbReference>
<comment type="similarity">
    <text evidence="2">Belongs to the etk/wzc family.</text>
</comment>
<feature type="domain" description="Tyrosine-protein kinase G-rich" evidence="22">
    <location>
        <begin position="395"/>
        <end position="475"/>
    </location>
</feature>
<dbReference type="InterPro" id="IPR032807">
    <property type="entry name" value="GNVR"/>
</dbReference>
<evidence type="ECO:0000256" key="1">
    <source>
        <dbReference type="ARBA" id="ARBA00004429"/>
    </source>
</evidence>
<evidence type="ECO:0000256" key="16">
    <source>
        <dbReference type="ARBA" id="ARBA00067833"/>
    </source>
</evidence>
<evidence type="ECO:0000259" key="22">
    <source>
        <dbReference type="Pfam" id="PF13807"/>
    </source>
</evidence>
<keyword evidence="13" id="KW-0270">Exopolysaccharide synthesis</keyword>
<evidence type="ECO:0000259" key="21">
    <source>
        <dbReference type="Pfam" id="PF13614"/>
    </source>
</evidence>
<dbReference type="FunFam" id="3.40.50.300:FF:000527">
    <property type="entry name" value="Tyrosine-protein kinase etk"/>
    <property type="match status" value="1"/>
</dbReference>
<comment type="catalytic activity">
    <reaction evidence="14">
        <text>L-tyrosyl-[protein] + ATP = O-phospho-L-tyrosyl-[protein] + ADP + H(+)</text>
        <dbReference type="Rhea" id="RHEA:10596"/>
        <dbReference type="Rhea" id="RHEA-COMP:10136"/>
        <dbReference type="Rhea" id="RHEA-COMP:20101"/>
        <dbReference type="ChEBI" id="CHEBI:15378"/>
        <dbReference type="ChEBI" id="CHEBI:30616"/>
        <dbReference type="ChEBI" id="CHEBI:46858"/>
        <dbReference type="ChEBI" id="CHEBI:61978"/>
        <dbReference type="ChEBI" id="CHEBI:456216"/>
    </reaction>
</comment>
<dbReference type="GO" id="GO:0005886">
    <property type="term" value="C:plasma membrane"/>
    <property type="evidence" value="ECO:0007669"/>
    <property type="project" value="UniProtKB-SubCell"/>
</dbReference>
<dbReference type="EMBL" id="CP040077">
    <property type="protein sequence ID" value="QCP50878.1"/>
    <property type="molecule type" value="Genomic_DNA"/>
</dbReference>